<dbReference type="Pfam" id="PF01730">
    <property type="entry name" value="UreF"/>
    <property type="match status" value="1"/>
</dbReference>
<evidence type="ECO:0000256" key="3">
    <source>
        <dbReference type="ARBA" id="ARBA00046339"/>
    </source>
</evidence>
<keyword evidence="5" id="KW-1185">Reference proteome</keyword>
<dbReference type="Proteomes" id="UP000326924">
    <property type="component" value="Unassembled WGS sequence"/>
</dbReference>
<sequence length="286" mass="30782">MISWRREEEGCLVVHQLSPSTAKQPDLRFASAHPASRFPKYLQPSQSPPSMIPYALLLLSDSALPLGSFAFSSSLESYAAHHRTLTPNRTDIITTFLHLSLHSTSTSILPFLYAAYRAPARAADLDDELDASTPCAVARRASTSQGRALLAVFEKSLYHLSAGVEGAREWVRTYKTGGGGGGGGGGGHFGVAWGLVCRALGVSEEDAAEVFVVNHCKAVLSAGVRLGLLGPYQAQAVLAMPETRREIEMALERGRALSVDEVGQSVPALDLYQGRHELLYSRVFNS</sequence>
<accession>A0A5J5F3Y8</accession>
<dbReference type="PANTHER" id="PTHR33620:SF1">
    <property type="entry name" value="UREASE ACCESSORY PROTEIN F"/>
    <property type="match status" value="1"/>
</dbReference>
<dbReference type="EMBL" id="VXIS01000039">
    <property type="protein sequence ID" value="KAA8911141.1"/>
    <property type="molecule type" value="Genomic_DNA"/>
</dbReference>
<dbReference type="AlphaFoldDB" id="A0A5J5F3Y8"/>
<dbReference type="GO" id="GO:0016151">
    <property type="term" value="F:nickel cation binding"/>
    <property type="evidence" value="ECO:0007669"/>
    <property type="project" value="InterPro"/>
</dbReference>
<dbReference type="InterPro" id="IPR038277">
    <property type="entry name" value="UreF_sf"/>
</dbReference>
<keyword evidence="1" id="KW-0996">Nickel insertion</keyword>
<evidence type="ECO:0000313" key="5">
    <source>
        <dbReference type="Proteomes" id="UP000326924"/>
    </source>
</evidence>
<name>A0A5J5F3Y8_9PEZI</name>
<dbReference type="HAMAP" id="MF_01385">
    <property type="entry name" value="UreF"/>
    <property type="match status" value="1"/>
</dbReference>
<evidence type="ECO:0000256" key="1">
    <source>
        <dbReference type="ARBA" id="ARBA00022988"/>
    </source>
</evidence>
<comment type="caution">
    <text evidence="4">The sequence shown here is derived from an EMBL/GenBank/DDBJ whole genome shotgun (WGS) entry which is preliminary data.</text>
</comment>
<dbReference type="InterPro" id="IPR002639">
    <property type="entry name" value="UreF"/>
</dbReference>
<dbReference type="PANTHER" id="PTHR33620">
    <property type="entry name" value="UREASE ACCESSORY PROTEIN F"/>
    <property type="match status" value="1"/>
</dbReference>
<dbReference type="Gene3D" id="1.10.4190.10">
    <property type="entry name" value="Urease accessory protein UreF"/>
    <property type="match status" value="1"/>
</dbReference>
<dbReference type="InParanoid" id="A0A5J5F3Y8"/>
<dbReference type="OrthoDB" id="2550922at2759"/>
<comment type="similarity">
    <text evidence="3">Belongs to the UreF family.</text>
</comment>
<evidence type="ECO:0000256" key="2">
    <source>
        <dbReference type="ARBA" id="ARBA00023186"/>
    </source>
</evidence>
<reference evidence="4 5" key="1">
    <citation type="submission" date="2019-09" db="EMBL/GenBank/DDBJ databases">
        <title>Draft genome of the ectomycorrhizal ascomycete Sphaerosporella brunnea.</title>
        <authorList>
            <consortium name="DOE Joint Genome Institute"/>
            <person name="Benucci G.M."/>
            <person name="Marozzi G."/>
            <person name="Antonielli L."/>
            <person name="Sanchez S."/>
            <person name="Marco P."/>
            <person name="Wang X."/>
            <person name="Falini L.B."/>
            <person name="Barry K."/>
            <person name="Haridas S."/>
            <person name="Lipzen A."/>
            <person name="Labutti K."/>
            <person name="Grigoriev I.V."/>
            <person name="Murat C."/>
            <person name="Martin F."/>
            <person name="Albertini E."/>
            <person name="Donnini D."/>
            <person name="Bonito G."/>
        </authorList>
    </citation>
    <scope>NUCLEOTIDE SEQUENCE [LARGE SCALE GENOMIC DNA]</scope>
    <source>
        <strain evidence="4 5">Sb_GMNB300</strain>
    </source>
</reference>
<evidence type="ECO:0000313" key="4">
    <source>
        <dbReference type="EMBL" id="KAA8911141.1"/>
    </source>
</evidence>
<organism evidence="4 5">
    <name type="scientific">Sphaerosporella brunnea</name>
    <dbReference type="NCBI Taxonomy" id="1250544"/>
    <lineage>
        <taxon>Eukaryota</taxon>
        <taxon>Fungi</taxon>
        <taxon>Dikarya</taxon>
        <taxon>Ascomycota</taxon>
        <taxon>Pezizomycotina</taxon>
        <taxon>Pezizomycetes</taxon>
        <taxon>Pezizales</taxon>
        <taxon>Pyronemataceae</taxon>
        <taxon>Sphaerosporella</taxon>
    </lineage>
</organism>
<keyword evidence="2" id="KW-0143">Chaperone</keyword>
<gene>
    <name evidence="4" type="ORF">FN846DRAFT_888014</name>
</gene>
<proteinExistence type="inferred from homology"/>
<protein>
    <submittedName>
        <fullName evidence="4">UreF-domain-containing protein</fullName>
    </submittedName>
</protein>